<dbReference type="GeneID" id="92816475"/>
<dbReference type="STRING" id="742725.HMPREF9450_00050"/>
<keyword evidence="3" id="KW-1185">Reference proteome</keyword>
<evidence type="ECO:0000313" key="3">
    <source>
        <dbReference type="Proteomes" id="UP000006008"/>
    </source>
</evidence>
<dbReference type="InterPro" id="IPR029058">
    <property type="entry name" value="AB_hydrolase_fold"/>
</dbReference>
<sequence>MKKQFFLNLSLALLLCTGTTFAQRVDTVAVLSPSMHKTVKSVVVLPASYDQSPEKRYPVVYLLHGHGGNYAAYVNQTRPQLPQDASNMEFIAVCPDGGRDSWYWDSPADPKNRYETFVASELVKYIDKHYRTKADRTGRAITGFSMGGHGALWLAFRHPETFGACGSMSGGVDIRPFPDQWGMKRWLGEYADHPKVWDDYTVATQLYRLRPEPHVLGGRSNDWLGKSEVRRPAIIIDCGTDDFFYGVNLALHEAMLHNNIAHTFIVRPGSHNHDYWRNALEYQLLFFHNYFDREAQPQ</sequence>
<dbReference type="RefSeq" id="WP_009132856.1">
    <property type="nucleotide sequence ID" value="NZ_CP102250.1"/>
</dbReference>
<dbReference type="InterPro" id="IPR000801">
    <property type="entry name" value="Esterase-like"/>
</dbReference>
<dbReference type="PATRIC" id="fig|742725.3.peg.56"/>
<dbReference type="SUPFAM" id="SSF53474">
    <property type="entry name" value="alpha/beta-Hydrolases"/>
    <property type="match status" value="1"/>
</dbReference>
<accession>G5H540</accession>
<keyword evidence="1" id="KW-0732">Signal</keyword>
<dbReference type="eggNOG" id="COG0627">
    <property type="taxonomic scope" value="Bacteria"/>
</dbReference>
<evidence type="ECO:0000313" key="2">
    <source>
        <dbReference type="EMBL" id="EHB93279.1"/>
    </source>
</evidence>
<dbReference type="EMBL" id="ADLD01000003">
    <property type="protein sequence ID" value="EHB93279.1"/>
    <property type="molecule type" value="Genomic_DNA"/>
</dbReference>
<dbReference type="Proteomes" id="UP000006008">
    <property type="component" value="Unassembled WGS sequence"/>
</dbReference>
<proteinExistence type="predicted"/>
<feature type="signal peptide" evidence="1">
    <location>
        <begin position="1"/>
        <end position="22"/>
    </location>
</feature>
<evidence type="ECO:0008006" key="4">
    <source>
        <dbReference type="Google" id="ProtNLM"/>
    </source>
</evidence>
<dbReference type="Gene3D" id="3.40.50.1820">
    <property type="entry name" value="alpha/beta hydrolase"/>
    <property type="match status" value="1"/>
</dbReference>
<comment type="caution">
    <text evidence="2">The sequence shown here is derived from an EMBL/GenBank/DDBJ whole genome shotgun (WGS) entry which is preliminary data.</text>
</comment>
<dbReference type="Pfam" id="PF00756">
    <property type="entry name" value="Esterase"/>
    <property type="match status" value="1"/>
</dbReference>
<dbReference type="InterPro" id="IPR050583">
    <property type="entry name" value="Mycobacterial_A85_antigen"/>
</dbReference>
<name>G5H540_9BACT</name>
<dbReference type="PANTHER" id="PTHR48098">
    <property type="entry name" value="ENTEROCHELIN ESTERASE-RELATED"/>
    <property type="match status" value="1"/>
</dbReference>
<organism evidence="2 3">
    <name type="scientific">Alistipes indistinctus YIT 12060</name>
    <dbReference type="NCBI Taxonomy" id="742725"/>
    <lineage>
        <taxon>Bacteria</taxon>
        <taxon>Pseudomonadati</taxon>
        <taxon>Bacteroidota</taxon>
        <taxon>Bacteroidia</taxon>
        <taxon>Bacteroidales</taxon>
        <taxon>Rikenellaceae</taxon>
        <taxon>Alistipes</taxon>
    </lineage>
</organism>
<dbReference type="GO" id="GO:0016747">
    <property type="term" value="F:acyltransferase activity, transferring groups other than amino-acyl groups"/>
    <property type="evidence" value="ECO:0007669"/>
    <property type="project" value="TreeGrafter"/>
</dbReference>
<feature type="chain" id="PRO_5003477796" description="Esterase" evidence="1">
    <location>
        <begin position="23"/>
        <end position="298"/>
    </location>
</feature>
<reference evidence="2 3" key="1">
    <citation type="submission" date="2011-08" db="EMBL/GenBank/DDBJ databases">
        <title>The Genome Sequence of Alistipes indistinctus YIT 12060.</title>
        <authorList>
            <consortium name="The Broad Institute Genome Sequencing Platform"/>
            <person name="Earl A."/>
            <person name="Ward D."/>
            <person name="Feldgarden M."/>
            <person name="Gevers D."/>
            <person name="Morotomi M."/>
            <person name="Young S.K."/>
            <person name="Zeng Q."/>
            <person name="Gargeya S."/>
            <person name="Fitzgerald M."/>
            <person name="Haas B."/>
            <person name="Abouelleil A."/>
            <person name="Alvarado L."/>
            <person name="Arachchi H.M."/>
            <person name="Berlin A."/>
            <person name="Brown A."/>
            <person name="Chapman S.B."/>
            <person name="Chen Z."/>
            <person name="Dunbar C."/>
            <person name="Freedman E."/>
            <person name="Gearin G."/>
            <person name="Gellesch M."/>
            <person name="Goldberg J."/>
            <person name="Griggs A."/>
            <person name="Gujja S."/>
            <person name="Heiman D."/>
            <person name="Howarth C."/>
            <person name="Larson L."/>
            <person name="Lui A."/>
            <person name="MacDonald P.J.P."/>
            <person name="Montmayeur A."/>
            <person name="Murphy C."/>
            <person name="Neiman D."/>
            <person name="Pearson M."/>
            <person name="Priest M."/>
            <person name="Roberts A."/>
            <person name="Saif S."/>
            <person name="Shea T."/>
            <person name="Shenoy N."/>
            <person name="Sisk P."/>
            <person name="Stolte C."/>
            <person name="Sykes S."/>
            <person name="Wortman J."/>
            <person name="Nusbaum C."/>
            <person name="Birren B."/>
        </authorList>
    </citation>
    <scope>NUCLEOTIDE SEQUENCE [LARGE SCALE GENOMIC DNA]</scope>
    <source>
        <strain evidence="2 3">YIT 12060</strain>
    </source>
</reference>
<dbReference type="PANTHER" id="PTHR48098:SF1">
    <property type="entry name" value="DIACYLGLYCEROL ACYLTRANSFERASE_MYCOLYLTRANSFERASE AG85A"/>
    <property type="match status" value="1"/>
</dbReference>
<evidence type="ECO:0000256" key="1">
    <source>
        <dbReference type="SAM" id="SignalP"/>
    </source>
</evidence>
<dbReference type="HOGENOM" id="CLU_037618_3_1_10"/>
<gene>
    <name evidence="2" type="ORF">HMPREF9450_00050</name>
</gene>
<dbReference type="AlphaFoldDB" id="G5H540"/>
<dbReference type="OrthoDB" id="9803578at2"/>
<protein>
    <recommendedName>
        <fullName evidence="4">Esterase</fullName>
    </recommendedName>
</protein>